<feature type="domain" description="Secretion system C-terminal sorting" evidence="1">
    <location>
        <begin position="454"/>
        <end position="526"/>
    </location>
</feature>
<dbReference type="InterPro" id="IPR026444">
    <property type="entry name" value="Secre_tail"/>
</dbReference>
<dbReference type="EMBL" id="VSSQ01001569">
    <property type="protein sequence ID" value="MPM09442.1"/>
    <property type="molecule type" value="Genomic_DNA"/>
</dbReference>
<reference evidence="2" key="1">
    <citation type="submission" date="2019-08" db="EMBL/GenBank/DDBJ databases">
        <authorList>
            <person name="Kucharzyk K."/>
            <person name="Murdoch R.W."/>
            <person name="Higgins S."/>
            <person name="Loffler F."/>
        </authorList>
    </citation>
    <scope>NUCLEOTIDE SEQUENCE</scope>
</reference>
<sequence>MKKILTIAMGLIMAAGAEAQNTIDNPFFDQVTYRGAFNATTLWTNGWTNWDAENTVYPATTVTKSGEITASETWTSSNVYKIEGFLYVRSGATLTIEAGTIIRGDKSSKGTLIIERGAKLIAIGTAANPIVFTSNEAAGSRDYGDWGGVILCGKATINVAGGEAQIEGGPTSYYGGASAPNDADNSGTLQYIRIEFPGIPFVTDKEINGLTMGGVGSGTTIDHIQVYRSGDDSYEWFGGTVNCKYLVASFTWDDDFDTDYGYRGMVQYAVALRDSAIADPGSGSNGFESDNDGSGSTNTPVTSPLFCNVSMFGPKATPATSVNANYKRAMHLRRNTQIDIYNSVFAGYTNGLFVDGSLARQNLQNGYMQLNGISMAGITGSYFVDDSLGEISNWYFVDFRNNDTLANNSELMITDPFNYGDPDFRPMAGSPVLSGAIFSGVSENQREIISRINLYPNPASDVINIEFSLENNADVKIEIMDVRGRICRSSVTSNNEAGLNLITMDVSSLKAGMYIVRLNSGSSVSTMRFFR</sequence>
<protein>
    <recommendedName>
        <fullName evidence="1">Secretion system C-terminal sorting domain-containing protein</fullName>
    </recommendedName>
</protein>
<organism evidence="2">
    <name type="scientific">bioreactor metagenome</name>
    <dbReference type="NCBI Taxonomy" id="1076179"/>
    <lineage>
        <taxon>unclassified sequences</taxon>
        <taxon>metagenomes</taxon>
        <taxon>ecological metagenomes</taxon>
    </lineage>
</organism>
<dbReference type="NCBIfam" id="TIGR04183">
    <property type="entry name" value="Por_Secre_tail"/>
    <property type="match status" value="1"/>
</dbReference>
<dbReference type="PANTHER" id="PTHR41339:SF1">
    <property type="entry name" value="SECRETED PROTEIN"/>
    <property type="match status" value="1"/>
</dbReference>
<accession>A0A644WZZ8</accession>
<evidence type="ECO:0000259" key="1">
    <source>
        <dbReference type="Pfam" id="PF18962"/>
    </source>
</evidence>
<evidence type="ECO:0000313" key="2">
    <source>
        <dbReference type="EMBL" id="MPM09442.1"/>
    </source>
</evidence>
<name>A0A644WZZ8_9ZZZZ</name>
<dbReference type="Pfam" id="PF18962">
    <property type="entry name" value="Por_Secre_tail"/>
    <property type="match status" value="1"/>
</dbReference>
<comment type="caution">
    <text evidence="2">The sequence shown here is derived from an EMBL/GenBank/DDBJ whole genome shotgun (WGS) entry which is preliminary data.</text>
</comment>
<dbReference type="PANTHER" id="PTHR41339">
    <property type="entry name" value="LIPL48"/>
    <property type="match status" value="1"/>
</dbReference>
<proteinExistence type="predicted"/>
<gene>
    <name evidence="2" type="ORF">SDC9_55759</name>
</gene>
<dbReference type="AlphaFoldDB" id="A0A644WZZ8"/>